<dbReference type="Pfam" id="PF20297">
    <property type="entry name" value="MSSS"/>
    <property type="match status" value="1"/>
</dbReference>
<dbReference type="GO" id="GO:0072344">
    <property type="term" value="P:rescue of stalled ribosome"/>
    <property type="evidence" value="ECO:0007669"/>
    <property type="project" value="UniProtKB-UniRule"/>
</dbReference>
<dbReference type="InterPro" id="IPR005747">
    <property type="entry name" value="MutS2"/>
</dbReference>
<keyword evidence="7 8" id="KW-0238">DNA-binding</keyword>
<keyword evidence="12" id="KW-1185">Reference proteome</keyword>
<dbReference type="GO" id="GO:0005524">
    <property type="term" value="F:ATP binding"/>
    <property type="evidence" value="ECO:0007669"/>
    <property type="project" value="UniProtKB-UniRule"/>
</dbReference>
<evidence type="ECO:0000256" key="7">
    <source>
        <dbReference type="ARBA" id="ARBA00023125"/>
    </source>
</evidence>
<dbReference type="KEGG" id="cst:CLOST_1146"/>
<dbReference type="GO" id="GO:0045910">
    <property type="term" value="P:negative regulation of DNA recombination"/>
    <property type="evidence" value="ECO:0007669"/>
    <property type="project" value="InterPro"/>
</dbReference>
<dbReference type="NCBIfam" id="TIGR01069">
    <property type="entry name" value="mutS2"/>
    <property type="match status" value="1"/>
</dbReference>
<keyword evidence="8" id="KW-0255">Endonuclease</keyword>
<evidence type="ECO:0000256" key="8">
    <source>
        <dbReference type="HAMAP-Rule" id="MF_00092"/>
    </source>
</evidence>
<dbReference type="InterPro" id="IPR046893">
    <property type="entry name" value="MSSS"/>
</dbReference>
<evidence type="ECO:0000259" key="10">
    <source>
        <dbReference type="PROSITE" id="PS50828"/>
    </source>
</evidence>
<dbReference type="Gene3D" id="3.40.50.300">
    <property type="entry name" value="P-loop containing nucleotide triphosphate hydrolases"/>
    <property type="match status" value="1"/>
</dbReference>
<keyword evidence="5 8" id="KW-0067">ATP-binding</keyword>
<keyword evidence="3 8" id="KW-0547">Nucleotide-binding</keyword>
<dbReference type="AlphaFoldDB" id="E3PXV1"/>
<dbReference type="Gene3D" id="3.30.1370.110">
    <property type="match status" value="1"/>
</dbReference>
<protein>
    <recommendedName>
        <fullName evidence="8">Endonuclease MutS2</fullName>
        <ecNumber evidence="8">3.1.-.-</ecNumber>
    </recommendedName>
    <alternativeName>
        <fullName evidence="8">Ribosome-associated protein quality control-upstream factor</fullName>
        <shortName evidence="8">RQC-upstream factor</shortName>
        <shortName evidence="8">RqcU</shortName>
        <ecNumber evidence="8">3.6.4.-</ecNumber>
    </alternativeName>
</protein>
<evidence type="ECO:0000313" key="12">
    <source>
        <dbReference type="Proteomes" id="UP000007041"/>
    </source>
</evidence>
<dbReference type="GO" id="GO:0030983">
    <property type="term" value="F:mismatched DNA binding"/>
    <property type="evidence" value="ECO:0007669"/>
    <property type="project" value="InterPro"/>
</dbReference>
<feature type="domain" description="Smr" evidence="10">
    <location>
        <begin position="718"/>
        <end position="793"/>
    </location>
</feature>
<dbReference type="SMART" id="SM00534">
    <property type="entry name" value="MUTSac"/>
    <property type="match status" value="1"/>
</dbReference>
<dbReference type="InterPro" id="IPR002625">
    <property type="entry name" value="Smr_dom"/>
</dbReference>
<dbReference type="CDD" id="cd06503">
    <property type="entry name" value="ATP-synt_Fo_b"/>
    <property type="match status" value="1"/>
</dbReference>
<evidence type="ECO:0000256" key="6">
    <source>
        <dbReference type="ARBA" id="ARBA00022884"/>
    </source>
</evidence>
<dbReference type="HOGENOM" id="CLU_011252_2_1_9"/>
<dbReference type="SMART" id="SM00463">
    <property type="entry name" value="SMR"/>
    <property type="match status" value="1"/>
</dbReference>
<comment type="subunit">
    <text evidence="8">Homodimer. Binds to stalled ribosomes, contacting rRNA.</text>
</comment>
<proteinExistence type="inferred from homology"/>
<dbReference type="STRING" id="1511.CLOST_1146"/>
<reference evidence="12" key="1">
    <citation type="journal article" date="2010" name="BMC Genomics">
        <title>Clostridium sticklandii, a specialist in amino acid degradation:revisiting its metabolism through its genome sequence.</title>
        <authorList>
            <person name="Fonknechten N."/>
            <person name="Chaussonnerie S."/>
            <person name="Tricot S."/>
            <person name="Lajus A."/>
            <person name="Andreesen J.R."/>
            <person name="Perchat N."/>
            <person name="Pelletier E."/>
            <person name="Gouyvenoux M."/>
            <person name="Barbe V."/>
            <person name="Salanoubat M."/>
            <person name="Le Paslier D."/>
            <person name="Weissenbach J."/>
            <person name="Cohen G.N."/>
            <person name="Kreimeyer A."/>
        </authorList>
    </citation>
    <scope>NUCLEOTIDE SEQUENCE [LARGE SCALE GENOMIC DNA]</scope>
    <source>
        <strain evidence="12">ATCC 12662 / DSM 519 / JCM 1433 / CCUG 9281 / NCIMB 10654 / HF</strain>
    </source>
</reference>
<gene>
    <name evidence="8" type="primary">mutS2</name>
    <name evidence="8" type="synonym">rqcU</name>
    <name evidence="11" type="ordered locus">CLOST_1146</name>
</gene>
<dbReference type="InterPro" id="IPR045076">
    <property type="entry name" value="MutS"/>
</dbReference>
<dbReference type="FunFam" id="3.40.50.300:FF:000830">
    <property type="entry name" value="Endonuclease MutS2"/>
    <property type="match status" value="1"/>
</dbReference>
<keyword evidence="4 8" id="KW-0378">Hydrolase</keyword>
<evidence type="ECO:0000256" key="1">
    <source>
        <dbReference type="ARBA" id="ARBA00022722"/>
    </source>
</evidence>
<dbReference type="InterPro" id="IPR027417">
    <property type="entry name" value="P-loop_NTPase"/>
</dbReference>
<keyword evidence="1 8" id="KW-0540">Nuclease</keyword>
<dbReference type="SUPFAM" id="SSF48334">
    <property type="entry name" value="DNA repair protein MutS, domain III"/>
    <property type="match status" value="1"/>
</dbReference>
<dbReference type="EC" id="3.1.-.-" evidence="8"/>
<evidence type="ECO:0000256" key="9">
    <source>
        <dbReference type="SAM" id="Coils"/>
    </source>
</evidence>
<dbReference type="EMBL" id="FP565809">
    <property type="protein sequence ID" value="CBH21266.1"/>
    <property type="molecule type" value="Genomic_DNA"/>
</dbReference>
<comment type="function">
    <text evidence="8">Endonuclease that is involved in the suppression of homologous recombination and thus may have a key role in the control of bacterial genetic diversity.</text>
</comment>
<dbReference type="GO" id="GO:0004519">
    <property type="term" value="F:endonuclease activity"/>
    <property type="evidence" value="ECO:0007669"/>
    <property type="project" value="UniProtKB-UniRule"/>
</dbReference>
<dbReference type="Proteomes" id="UP000007041">
    <property type="component" value="Chromosome"/>
</dbReference>
<keyword evidence="9" id="KW-0175">Coiled coil</keyword>
<feature type="binding site" evidence="8">
    <location>
        <begin position="336"/>
        <end position="343"/>
    </location>
    <ligand>
        <name>ATP</name>
        <dbReference type="ChEBI" id="CHEBI:30616"/>
    </ligand>
</feature>
<dbReference type="PIRSF" id="PIRSF005814">
    <property type="entry name" value="MutS_YshD"/>
    <property type="match status" value="1"/>
</dbReference>
<dbReference type="GO" id="GO:0006298">
    <property type="term" value="P:mismatch repair"/>
    <property type="evidence" value="ECO:0007669"/>
    <property type="project" value="InterPro"/>
</dbReference>
<dbReference type="HAMAP" id="MF_00092">
    <property type="entry name" value="MutS2"/>
    <property type="match status" value="1"/>
</dbReference>
<dbReference type="SUPFAM" id="SSF160443">
    <property type="entry name" value="SMR domain-like"/>
    <property type="match status" value="1"/>
</dbReference>
<evidence type="ECO:0000256" key="3">
    <source>
        <dbReference type="ARBA" id="ARBA00022741"/>
    </source>
</evidence>
<dbReference type="GO" id="GO:0140664">
    <property type="term" value="F:ATP-dependent DNA damage sensor activity"/>
    <property type="evidence" value="ECO:0007669"/>
    <property type="project" value="InterPro"/>
</dbReference>
<dbReference type="GO" id="GO:0043023">
    <property type="term" value="F:ribosomal large subunit binding"/>
    <property type="evidence" value="ECO:0007669"/>
    <property type="project" value="UniProtKB-UniRule"/>
</dbReference>
<organism evidence="11 12">
    <name type="scientific">Acetoanaerobium sticklandii (strain ATCC 12662 / DSM 519 / JCM 1433 / CCUG 9281 / NCIMB 10654 / HF)</name>
    <name type="common">Clostridium sticklandii</name>
    <dbReference type="NCBI Taxonomy" id="499177"/>
    <lineage>
        <taxon>Bacteria</taxon>
        <taxon>Bacillati</taxon>
        <taxon>Bacillota</taxon>
        <taxon>Clostridia</taxon>
        <taxon>Peptostreptococcales</taxon>
        <taxon>Filifactoraceae</taxon>
        <taxon>Acetoanaerobium</taxon>
    </lineage>
</organism>
<dbReference type="InterPro" id="IPR000432">
    <property type="entry name" value="DNA_mismatch_repair_MutS_C"/>
</dbReference>
<dbReference type="InterPro" id="IPR007696">
    <property type="entry name" value="DNA_mismatch_repair_MutS_core"/>
</dbReference>
<dbReference type="PANTHER" id="PTHR48466">
    <property type="entry name" value="OS10G0509000 PROTEIN-RELATED"/>
    <property type="match status" value="1"/>
</dbReference>
<accession>E3PXV1</accession>
<dbReference type="PANTHER" id="PTHR48466:SF2">
    <property type="entry name" value="OS10G0509000 PROTEIN"/>
    <property type="match status" value="1"/>
</dbReference>
<dbReference type="InterPro" id="IPR036187">
    <property type="entry name" value="DNA_mismatch_repair_MutS_sf"/>
</dbReference>
<dbReference type="PROSITE" id="PS50828">
    <property type="entry name" value="SMR"/>
    <property type="match status" value="1"/>
</dbReference>
<dbReference type="SUPFAM" id="SSF52540">
    <property type="entry name" value="P-loop containing nucleoside triphosphate hydrolases"/>
    <property type="match status" value="1"/>
</dbReference>
<dbReference type="Pfam" id="PF01713">
    <property type="entry name" value="Smr"/>
    <property type="match status" value="1"/>
</dbReference>
<dbReference type="CDD" id="cd03280">
    <property type="entry name" value="ABC_MutS2"/>
    <property type="match status" value="1"/>
</dbReference>
<evidence type="ECO:0000256" key="4">
    <source>
        <dbReference type="ARBA" id="ARBA00022801"/>
    </source>
</evidence>
<dbReference type="InterPro" id="IPR036063">
    <property type="entry name" value="Smr_dom_sf"/>
</dbReference>
<evidence type="ECO:0000256" key="2">
    <source>
        <dbReference type="ARBA" id="ARBA00022730"/>
    </source>
</evidence>
<dbReference type="GO" id="GO:0016887">
    <property type="term" value="F:ATP hydrolysis activity"/>
    <property type="evidence" value="ECO:0007669"/>
    <property type="project" value="InterPro"/>
</dbReference>
<feature type="coiled-coil region" evidence="9">
    <location>
        <begin position="520"/>
        <end position="624"/>
    </location>
</feature>
<comment type="similarity">
    <text evidence="8">Belongs to the DNA mismatch repair MutS family. MutS2 subfamily.</text>
</comment>
<name>E3PXV1_ACESD</name>
<keyword evidence="2 8" id="KW-0699">rRNA-binding</keyword>
<dbReference type="eggNOG" id="COG1193">
    <property type="taxonomic scope" value="Bacteria"/>
</dbReference>
<dbReference type="SMART" id="SM00533">
    <property type="entry name" value="MUTSd"/>
    <property type="match status" value="1"/>
</dbReference>
<comment type="function">
    <text evidence="8">Acts as a ribosome collision sensor, splitting the ribosome into its 2 subunits. Detects stalled/collided 70S ribosomes which it binds and splits by an ATP-hydrolysis driven conformational change. Acts upstream of the ribosome quality control system (RQC), a ribosome-associated complex that mediates the extraction of incompletely synthesized nascent chains from stalled ribosomes and their subsequent degradation. Probably generates substrates for RQC.</text>
</comment>
<keyword evidence="6 8" id="KW-0694">RNA-binding</keyword>
<dbReference type="EC" id="3.6.4.-" evidence="8"/>
<evidence type="ECO:0000256" key="5">
    <source>
        <dbReference type="ARBA" id="ARBA00022840"/>
    </source>
</evidence>
<sequence>MKGNIMDKRSLKVLEFDSIKSMLLDFTVTTLGKKHVENLYPSVSRENIIFSQKQTSEAQKIILTRGNVPISALGQVSEYAKRASIDAILEPYQLLKISDTLRICRKVKNFLRDSENTPILQQLSENITILKDLEDEIDNAIISEEEISDNASPELSKVRRSITNTKEQIRQKLSSIVSSSQYSKYLQEAIVTMRQDRFVVPVKAENRSNVPGIVHDSSSSGATLFIEPMAVVEMNNKLREYKVKEQEEIERILTVLSAMAGLSYHEIRTNEQMIAEIDFIMAKGKLSVKMKAQEPFINSDLVMNLKNARHPLIDPKNVVPSNINIGKEFDTLVITGPNTGGKTVTLKTIGLFAIMAQSGLHLPTDYGTSICIFDNIFADIGDEQSIEQSLSTFSSHMTHIVNILDEVKDNCLVLFDELGAGTDPLEGAALAVSILDRLREYKLITVATTHYSELKHYALTTNRVENASVEFDVQTLSPTYRLLIGIPGKSNAFEISRKLGLKEEIILAAKHHLDSDSISMEDVLKEIDDNRKQIETEREQSRIIYEDAKKLQTRLKEKESKLDTQKDKIIQEAKNEARKLLQQAKEEADEAIKELRELSKRAEKQNINKEIEASRRKIKTSLDKYGYKNQDLITEKDVINPVDIIVAGDEVYVPSFSKNATVVSVDNDKKEALVQIGIMKLNLPFSSLERLKQNEDIVKSSGAGKIMKNKTATAELEIDLRGMDLETARIEVDKYLDNSYVAGLPRVTIIHGVGTLVLKNGIKAMLKSHKHVKSYRDGGYGEGGMGVTIVELK</sequence>
<evidence type="ECO:0000313" key="11">
    <source>
        <dbReference type="EMBL" id="CBH21266.1"/>
    </source>
</evidence>
<dbReference type="GO" id="GO:0019843">
    <property type="term" value="F:rRNA binding"/>
    <property type="evidence" value="ECO:0007669"/>
    <property type="project" value="UniProtKB-UniRule"/>
</dbReference>
<dbReference type="Pfam" id="PF00488">
    <property type="entry name" value="MutS_V"/>
    <property type="match status" value="1"/>
</dbReference>